<dbReference type="RefSeq" id="XP_001730735.1">
    <property type="nucleotide sequence ID" value="XM_001730683.1"/>
</dbReference>
<dbReference type="Gene3D" id="1.20.58.530">
    <property type="match status" value="1"/>
</dbReference>
<feature type="domain" description="Myosin motor" evidence="2">
    <location>
        <begin position="16"/>
        <end position="115"/>
    </location>
</feature>
<evidence type="ECO:0000313" key="3">
    <source>
        <dbReference type="EMBL" id="EDP43521.1"/>
    </source>
</evidence>
<dbReference type="SUPFAM" id="SSF52540">
    <property type="entry name" value="P-loop containing nucleoside triphosphate hydrolases"/>
    <property type="match status" value="1"/>
</dbReference>
<dbReference type="GO" id="GO:0003774">
    <property type="term" value="F:cytoskeletal motor activity"/>
    <property type="evidence" value="ECO:0007669"/>
    <property type="project" value="InterPro"/>
</dbReference>
<dbReference type="VEuPathDB" id="FungiDB:MGL_2189-2"/>
<dbReference type="EMBL" id="AAYY01000007">
    <property type="protein sequence ID" value="EDP43521.1"/>
    <property type="molecule type" value="Genomic_DNA"/>
</dbReference>
<name>A8Q2C2_MALGO</name>
<accession>A8Q2C2</accession>
<protein>
    <recommendedName>
        <fullName evidence="2">Myosin motor domain-containing protein</fullName>
    </recommendedName>
</protein>
<organism evidence="3 4">
    <name type="scientific">Malassezia globosa (strain ATCC MYA-4612 / CBS 7966)</name>
    <name type="common">Dandruff-associated fungus</name>
    <dbReference type="NCBI Taxonomy" id="425265"/>
    <lineage>
        <taxon>Eukaryota</taxon>
        <taxon>Fungi</taxon>
        <taxon>Dikarya</taxon>
        <taxon>Basidiomycota</taxon>
        <taxon>Ustilaginomycotina</taxon>
        <taxon>Malasseziomycetes</taxon>
        <taxon>Malasseziales</taxon>
        <taxon>Malasseziaceae</taxon>
        <taxon>Malassezia</taxon>
    </lineage>
</organism>
<dbReference type="KEGG" id="mgl:MGL_2189a"/>
<dbReference type="AlphaFoldDB" id="A8Q2C2"/>
<proteinExistence type="predicted"/>
<dbReference type="Proteomes" id="UP000008837">
    <property type="component" value="Unassembled WGS sequence"/>
</dbReference>
<dbReference type="GO" id="GO:0016459">
    <property type="term" value="C:myosin complex"/>
    <property type="evidence" value="ECO:0007669"/>
    <property type="project" value="InterPro"/>
</dbReference>
<dbReference type="InterPro" id="IPR027417">
    <property type="entry name" value="P-loop_NTPase"/>
</dbReference>
<evidence type="ECO:0000256" key="1">
    <source>
        <dbReference type="SAM" id="MobiDB-lite"/>
    </source>
</evidence>
<reference evidence="3 4" key="1">
    <citation type="journal article" date="2007" name="Proc. Natl. Acad. Sci. U.S.A.">
        <title>Dandruff-associated Malassezia genomes reveal convergent and divergent virulence traits shared with plant and human fungal pathogens.</title>
        <authorList>
            <person name="Xu J."/>
            <person name="Saunders C.W."/>
            <person name="Hu P."/>
            <person name="Grant R.A."/>
            <person name="Boekhout T."/>
            <person name="Kuramae E.E."/>
            <person name="Kronstad J.W."/>
            <person name="Deangelis Y.M."/>
            <person name="Reeder N.L."/>
            <person name="Johnstone K.R."/>
            <person name="Leland M."/>
            <person name="Fieno A.M."/>
            <person name="Begley W.M."/>
            <person name="Sun Y."/>
            <person name="Lacey M.P."/>
            <person name="Chaudhary T."/>
            <person name="Keough T."/>
            <person name="Chu L."/>
            <person name="Sears R."/>
            <person name="Yuan B."/>
            <person name="Dawson T.L.Jr."/>
        </authorList>
    </citation>
    <scope>NUCLEOTIDE SEQUENCE [LARGE SCALE GENOMIC DNA]</scope>
    <source>
        <strain evidence="4">ATCC MYA-4612 / CBS 7966</strain>
    </source>
</reference>
<dbReference type="Pfam" id="PF00063">
    <property type="entry name" value="Myosin_head"/>
    <property type="match status" value="1"/>
</dbReference>
<sequence>MDHEGLSHLAPLPSAIDTTNQVRLFTHVPGGLMHIMDDQTRRRPRKNSLTMVEAMQRRWVHHRALHVDKPDRLGPQAFTVTHFHGRVSYDPHGWLEQNDASYASEHLALLRGATASTSSRDSVFGSTNAFVRGLFRHLPETAHVHTPATLRPTRAPSTKRVARQRTLRAATSRHPDDDDV</sequence>
<feature type="region of interest" description="Disordered" evidence="1">
    <location>
        <begin position="142"/>
        <end position="180"/>
    </location>
</feature>
<evidence type="ECO:0000313" key="4">
    <source>
        <dbReference type="Proteomes" id="UP000008837"/>
    </source>
</evidence>
<dbReference type="GO" id="GO:0005524">
    <property type="term" value="F:ATP binding"/>
    <property type="evidence" value="ECO:0007669"/>
    <property type="project" value="InterPro"/>
</dbReference>
<keyword evidence="4" id="KW-1185">Reference proteome</keyword>
<dbReference type="InterPro" id="IPR001609">
    <property type="entry name" value="Myosin_head_motor_dom-like"/>
</dbReference>
<gene>
    <name evidence="3" type="ORF">MGL_2189</name>
</gene>
<feature type="non-terminal residue" evidence="3">
    <location>
        <position position="180"/>
    </location>
</feature>
<dbReference type="OrthoDB" id="3027102at2759"/>
<comment type="caution">
    <text evidence="3">The sequence shown here is derived from an EMBL/GenBank/DDBJ whole genome shotgun (WGS) entry which is preliminary data.</text>
</comment>
<evidence type="ECO:0000259" key="2">
    <source>
        <dbReference type="Pfam" id="PF00063"/>
    </source>
</evidence>